<sequence>MPNESPTLSPIRRHLDGWRLRISTSLRLKTTLLSELSGAVGDLGTYIPIVLALTLVSNLDLSTTLIFTALYNIASGVLFGTPMPVQPMKSIAAVAVSETPHLTVSQIAAAGISTATVLLFLGVTGLMSFLYRYLPLPVVRGVQLSQGLAFAFSAIKYIQYNQDFTKTTATKTTDPRTWLGLDGLILALTCLLFLILTTGDGNNNDNTSIVPINRRRVQKRLKTLSSIPSALIIFLLGLILCFIRDPSIFKDIKLGPSKFHILRITWDDFKIGFLRGAIPQIPLSVLNSVIAVCKLSGDLFPGTDLSATKVSISVGLMNLVGCWFGAMPVCHGAGGLAGQFRFGGRSGLSVVFLGLGKLVLGLLFGNSFVRILSGFPVGILGVLLLFAGIELAMASRDMNSKEDSFVMLVCAAVSLTGSSAALGFGCGIVLYLLLKLREMNFSCVPGFGGEPESGVEDELLVNP</sequence>
<feature type="transmembrane region" description="Helical" evidence="1">
    <location>
        <begin position="405"/>
        <end position="434"/>
    </location>
</feature>
<feature type="transmembrane region" description="Helical" evidence="1">
    <location>
        <begin position="371"/>
        <end position="393"/>
    </location>
</feature>
<feature type="transmembrane region" description="Helical" evidence="1">
    <location>
        <begin position="347"/>
        <end position="365"/>
    </location>
</feature>
<feature type="transmembrane region" description="Helical" evidence="1">
    <location>
        <begin position="61"/>
        <end position="80"/>
    </location>
</feature>
<dbReference type="AlphaFoldDB" id="A0ABD3BM45"/>
<proteinExistence type="predicted"/>
<feature type="transmembrane region" description="Helical" evidence="1">
    <location>
        <begin position="137"/>
        <end position="158"/>
    </location>
</feature>
<feature type="transmembrane region" description="Helical" evidence="1">
    <location>
        <begin position="107"/>
        <end position="131"/>
    </location>
</feature>
<dbReference type="InterPro" id="IPR031563">
    <property type="entry name" value="MOT1/MOT2"/>
</dbReference>
<evidence type="ECO:0000256" key="1">
    <source>
        <dbReference type="SAM" id="Phobius"/>
    </source>
</evidence>
<keyword evidence="1" id="KW-1133">Transmembrane helix</keyword>
<dbReference type="PANTHER" id="PTHR31970">
    <property type="match status" value="1"/>
</dbReference>
<comment type="caution">
    <text evidence="2">The sequence shown here is derived from an EMBL/GenBank/DDBJ whole genome shotgun (WGS) entry which is preliminary data.</text>
</comment>
<dbReference type="EMBL" id="JAVIJP010000081">
    <property type="protein sequence ID" value="KAL3618337.1"/>
    <property type="molecule type" value="Genomic_DNA"/>
</dbReference>
<keyword evidence="1" id="KW-0472">Membrane</keyword>
<keyword evidence="3" id="KW-1185">Reference proteome</keyword>
<gene>
    <name evidence="2" type="primary">MOT2</name>
    <name evidence="2" type="ORF">CASFOL_038658</name>
</gene>
<name>A0ABD3BM45_9LAMI</name>
<organism evidence="2 3">
    <name type="scientific">Castilleja foliolosa</name>
    <dbReference type="NCBI Taxonomy" id="1961234"/>
    <lineage>
        <taxon>Eukaryota</taxon>
        <taxon>Viridiplantae</taxon>
        <taxon>Streptophyta</taxon>
        <taxon>Embryophyta</taxon>
        <taxon>Tracheophyta</taxon>
        <taxon>Spermatophyta</taxon>
        <taxon>Magnoliopsida</taxon>
        <taxon>eudicotyledons</taxon>
        <taxon>Gunneridae</taxon>
        <taxon>Pentapetalae</taxon>
        <taxon>asterids</taxon>
        <taxon>lamiids</taxon>
        <taxon>Lamiales</taxon>
        <taxon>Orobanchaceae</taxon>
        <taxon>Pedicularideae</taxon>
        <taxon>Castillejinae</taxon>
        <taxon>Castilleja</taxon>
    </lineage>
</organism>
<protein>
    <submittedName>
        <fullName evidence="2">CCR4-NOT core ubiquitin-protein ligase subunit mot2</fullName>
    </submittedName>
</protein>
<accession>A0ABD3BM45</accession>
<dbReference type="PANTHER" id="PTHR31970:SF9">
    <property type="entry name" value="MOLYBDATE TRANSPORTER 2"/>
    <property type="match status" value="1"/>
</dbReference>
<reference evidence="3" key="1">
    <citation type="journal article" date="2024" name="IScience">
        <title>Strigolactones Initiate the Formation of Haustorium-like Structures in Castilleja.</title>
        <authorList>
            <person name="Buerger M."/>
            <person name="Peterson D."/>
            <person name="Chory J."/>
        </authorList>
    </citation>
    <scope>NUCLEOTIDE SEQUENCE [LARGE SCALE GENOMIC DNA]</scope>
</reference>
<keyword evidence="2" id="KW-0436">Ligase</keyword>
<feature type="transmembrane region" description="Helical" evidence="1">
    <location>
        <begin position="178"/>
        <end position="196"/>
    </location>
</feature>
<dbReference type="Proteomes" id="UP001632038">
    <property type="component" value="Unassembled WGS sequence"/>
</dbReference>
<evidence type="ECO:0000313" key="3">
    <source>
        <dbReference type="Proteomes" id="UP001632038"/>
    </source>
</evidence>
<evidence type="ECO:0000313" key="2">
    <source>
        <dbReference type="EMBL" id="KAL3618337.1"/>
    </source>
</evidence>
<dbReference type="GO" id="GO:0016874">
    <property type="term" value="F:ligase activity"/>
    <property type="evidence" value="ECO:0007669"/>
    <property type="project" value="UniProtKB-KW"/>
</dbReference>
<dbReference type="Pfam" id="PF16983">
    <property type="entry name" value="MFS_MOT1"/>
    <property type="match status" value="2"/>
</dbReference>
<feature type="transmembrane region" description="Helical" evidence="1">
    <location>
        <begin position="224"/>
        <end position="243"/>
    </location>
</feature>
<keyword evidence="1" id="KW-0812">Transmembrane</keyword>